<protein>
    <submittedName>
        <fullName evidence="2">Uncharacterized protein</fullName>
    </submittedName>
</protein>
<evidence type="ECO:0000313" key="2">
    <source>
        <dbReference type="EMBL" id="KAF0835678.1"/>
    </source>
</evidence>
<feature type="region of interest" description="Disordered" evidence="1">
    <location>
        <begin position="1"/>
        <end position="37"/>
    </location>
</feature>
<keyword evidence="3" id="KW-1185">Reference proteome</keyword>
<proteinExistence type="predicted"/>
<comment type="caution">
    <text evidence="2">The sequence shown here is derived from an EMBL/GenBank/DDBJ whole genome shotgun (WGS) entry which is preliminary data.</text>
</comment>
<sequence>MTDMPEVTPEVTEDNPAEVAPKGNREAKYRTERNDARAERDALAARIAAYQSRELENTAGKHLSAPADLLTLSGKTLADFLTEDGSVDTEAVNAAALEIVQMRPGIGIRQRATDVTQGAGNNAPAKRLPTWGSLAYGPDFDGGDTPPGMYGVFDA</sequence>
<reference evidence="2 3" key="1">
    <citation type="submission" date="2019-07" db="EMBL/GenBank/DDBJ databases">
        <title>Genomic Encyclopedia of Type Strains, Phase IV (KMG-IV): sequencing the most valuable type-strain genomes for metagenomic binning, comparative biology and taxonomic classification.</title>
        <authorList>
            <person name="Goeker M."/>
        </authorList>
    </citation>
    <scope>NUCLEOTIDE SEQUENCE [LARGE SCALE GENOMIC DNA]</scope>
    <source>
        <strain evidence="2 3">DSM 44831</strain>
    </source>
</reference>
<organism evidence="2 3">
    <name type="scientific">Nocardia caishijiensis</name>
    <dbReference type="NCBI Taxonomy" id="184756"/>
    <lineage>
        <taxon>Bacteria</taxon>
        <taxon>Bacillati</taxon>
        <taxon>Actinomycetota</taxon>
        <taxon>Actinomycetes</taxon>
        <taxon>Mycobacteriales</taxon>
        <taxon>Nocardiaceae</taxon>
        <taxon>Nocardia</taxon>
    </lineage>
</organism>
<feature type="compositionally biased region" description="Basic and acidic residues" evidence="1">
    <location>
        <begin position="23"/>
        <end position="37"/>
    </location>
</feature>
<gene>
    <name evidence="2" type="ORF">FNL39_1219</name>
</gene>
<dbReference type="EMBL" id="VMSD01000021">
    <property type="protein sequence ID" value="KAF0835678.1"/>
    <property type="molecule type" value="Genomic_DNA"/>
</dbReference>
<accession>A0ABQ6YED6</accession>
<dbReference type="Proteomes" id="UP000798951">
    <property type="component" value="Unassembled WGS sequence"/>
</dbReference>
<evidence type="ECO:0000313" key="3">
    <source>
        <dbReference type="Proteomes" id="UP000798951"/>
    </source>
</evidence>
<evidence type="ECO:0000256" key="1">
    <source>
        <dbReference type="SAM" id="MobiDB-lite"/>
    </source>
</evidence>
<dbReference type="RefSeq" id="WP_157101780.1">
    <property type="nucleotide sequence ID" value="NZ_VMSD01000021.1"/>
</dbReference>
<name>A0ABQ6YED6_9NOCA</name>